<feature type="domain" description="Ubinuclein middle" evidence="4">
    <location>
        <begin position="289"/>
        <end position="371"/>
    </location>
</feature>
<evidence type="ECO:0000313" key="5">
    <source>
        <dbReference type="EMBL" id="KAK9497306.1"/>
    </source>
</evidence>
<feature type="compositionally biased region" description="Polar residues" evidence="2">
    <location>
        <begin position="491"/>
        <end position="523"/>
    </location>
</feature>
<organism evidence="5 6">
    <name type="scientific">Rhynocoris fuscipes</name>
    <dbReference type="NCBI Taxonomy" id="488301"/>
    <lineage>
        <taxon>Eukaryota</taxon>
        <taxon>Metazoa</taxon>
        <taxon>Ecdysozoa</taxon>
        <taxon>Arthropoda</taxon>
        <taxon>Hexapoda</taxon>
        <taxon>Insecta</taxon>
        <taxon>Pterygota</taxon>
        <taxon>Neoptera</taxon>
        <taxon>Paraneoptera</taxon>
        <taxon>Hemiptera</taxon>
        <taxon>Heteroptera</taxon>
        <taxon>Panheteroptera</taxon>
        <taxon>Cimicomorpha</taxon>
        <taxon>Reduviidae</taxon>
        <taxon>Harpactorinae</taxon>
        <taxon>Harpactorini</taxon>
        <taxon>Rhynocoris</taxon>
    </lineage>
</organism>
<name>A0AAW1CG49_9HEMI</name>
<dbReference type="GO" id="GO:0005634">
    <property type="term" value="C:nucleus"/>
    <property type="evidence" value="ECO:0007669"/>
    <property type="project" value="TreeGrafter"/>
</dbReference>
<reference evidence="5 6" key="1">
    <citation type="submission" date="2022-12" db="EMBL/GenBank/DDBJ databases">
        <title>Chromosome-level genome assembly of true bugs.</title>
        <authorList>
            <person name="Ma L."/>
            <person name="Li H."/>
        </authorList>
    </citation>
    <scope>NUCLEOTIDE SEQUENCE [LARGE SCALE GENOMIC DNA]</scope>
    <source>
        <strain evidence="5">Lab_2022b</strain>
    </source>
</reference>
<evidence type="ECO:0000259" key="4">
    <source>
        <dbReference type="Pfam" id="PF14075"/>
    </source>
</evidence>
<evidence type="ECO:0000313" key="6">
    <source>
        <dbReference type="Proteomes" id="UP001461498"/>
    </source>
</evidence>
<evidence type="ECO:0000256" key="2">
    <source>
        <dbReference type="SAM" id="MobiDB-lite"/>
    </source>
</evidence>
<keyword evidence="6" id="KW-1185">Reference proteome</keyword>
<feature type="region of interest" description="Disordered" evidence="2">
    <location>
        <begin position="491"/>
        <end position="526"/>
    </location>
</feature>
<comment type="caution">
    <text evidence="5">The sequence shown here is derived from an EMBL/GenBank/DDBJ whole genome shotgun (WGS) entry which is preliminary data.</text>
</comment>
<evidence type="ECO:0000256" key="1">
    <source>
        <dbReference type="ARBA" id="ARBA00022553"/>
    </source>
</evidence>
<dbReference type="GO" id="GO:0006325">
    <property type="term" value="P:chromatin organization"/>
    <property type="evidence" value="ECO:0007669"/>
    <property type="project" value="TreeGrafter"/>
</dbReference>
<evidence type="ECO:0000259" key="3">
    <source>
        <dbReference type="Pfam" id="PF08729"/>
    </source>
</evidence>
<dbReference type="Pfam" id="PF08729">
    <property type="entry name" value="HUN"/>
    <property type="match status" value="1"/>
</dbReference>
<protein>
    <submittedName>
        <fullName evidence="5">Uncharacterized protein</fullName>
    </submittedName>
</protein>
<dbReference type="AlphaFoldDB" id="A0AAW1CG49"/>
<dbReference type="PANTHER" id="PTHR21669:SF28">
    <property type="entry name" value="YEMANUCLEIN"/>
    <property type="match status" value="1"/>
</dbReference>
<feature type="region of interest" description="Disordered" evidence="2">
    <location>
        <begin position="248"/>
        <end position="287"/>
    </location>
</feature>
<dbReference type="Proteomes" id="UP001461498">
    <property type="component" value="Unassembled WGS sequence"/>
</dbReference>
<dbReference type="PANTHER" id="PTHR21669">
    <property type="entry name" value="CAPZ-INTERACTING PROTEIN AND RELATED PROTEINS"/>
    <property type="match status" value="1"/>
</dbReference>
<dbReference type="EMBL" id="JAPXFL010000015">
    <property type="protein sequence ID" value="KAK9497306.1"/>
    <property type="molecule type" value="Genomic_DNA"/>
</dbReference>
<sequence length="557" mass="63602">MDSSTKIKRKQSKTIRLTVDLSNTDEYGCAVFNYRDLVKAEMEKRKREKRTQQNANKDSDDDCMRNEDEALNRIALQYEEKYGSNNMRYQSYSELGAGYDENDSFIDNTEACEEILPEDIEPIRGGYYVNCGELEFKTLDGQYEGNKTGRKRITEADLDEDETNTDAKKAKVELKDKNEDNDNKVSNGKLSKRITPKSLSKLNMIAEQVESHDKISEVDVKSDNLITSNQKNNDIVGDERNEAINCNEINESDPDNSDNDSSDTNVFSNSETSNSTDVHTAVKEQPASLPQNLSSEIIGYINELKSRALNFGLQRKFLSDSSNAELLKSLETKCRMELDNSSRQHVYEYLSNYLPYTKATLMSKARKIFIGADQFEYLLTKISSIIKRCDSKKKLLRESKEYMEKVIKIKVREYIVKRSTKKISFDCYLNEFFNELTKLSYHGCLSVSILKDFHKDLIKRETEAFKINYSINTLPIDSSTQNQFVDVISNENNEQNQGTSLNTILPSTSSYNNDYPVSSSKDVTSADDKLQMQVDQVLQDLVVLSQMSSDTSPNAKF</sequence>
<feature type="domain" description="Hpc2-related" evidence="3">
    <location>
        <begin position="88"/>
        <end position="135"/>
    </location>
</feature>
<gene>
    <name evidence="5" type="ORF">O3M35_004649</name>
</gene>
<proteinExistence type="predicted"/>
<feature type="region of interest" description="Disordered" evidence="2">
    <location>
        <begin position="44"/>
        <end position="65"/>
    </location>
</feature>
<dbReference type="InterPro" id="IPR014840">
    <property type="entry name" value="HRD"/>
</dbReference>
<feature type="compositionally biased region" description="Acidic residues" evidence="2">
    <location>
        <begin position="250"/>
        <end position="261"/>
    </location>
</feature>
<accession>A0AAW1CG49</accession>
<dbReference type="Pfam" id="PF14075">
    <property type="entry name" value="UBN_AB"/>
    <property type="match status" value="1"/>
</dbReference>
<dbReference type="InterPro" id="IPR026947">
    <property type="entry name" value="UBN_middle_dom"/>
</dbReference>
<keyword evidence="1" id="KW-0597">Phosphoprotein</keyword>